<feature type="transmembrane region" description="Helical" evidence="1">
    <location>
        <begin position="168"/>
        <end position="191"/>
    </location>
</feature>
<evidence type="ECO:0000313" key="2">
    <source>
        <dbReference type="EMBL" id="KAG5391923.1"/>
    </source>
</evidence>
<sequence>QDFSSSLRTLVTYKVFLTGMLRCSPAMIHKICAETSSVNVLHHLWKTGWKTVAALSSSPSNSFYYLKSHIPAPSTASLFWRRQENFRHPRQRGEPHFSEDHIMVENGYQSRRISKNKLAKCVGLGSKTRTHTHGNKEICLLLCSIIYNLLEKLSFFSRTEEEKIETPMALSCSFSLSVFLLIAVSVQWALVFSESTISASPAVLPYINAPDMSSFFPSPTKNRSFDTAASPVPEAPAPGPSSGQFNGNVAGMSMQLRPNLSLVLVIVGICIIVTSLML</sequence>
<dbReference type="Proteomes" id="UP000823674">
    <property type="component" value="Chromosome A06"/>
</dbReference>
<reference evidence="2 3" key="1">
    <citation type="submission" date="2021-03" db="EMBL/GenBank/DDBJ databases">
        <authorList>
            <person name="King G.J."/>
            <person name="Bancroft I."/>
            <person name="Baten A."/>
            <person name="Bloomfield J."/>
            <person name="Borpatragohain P."/>
            <person name="He Z."/>
            <person name="Irish N."/>
            <person name="Irwin J."/>
            <person name="Liu K."/>
            <person name="Mauleon R.P."/>
            <person name="Moore J."/>
            <person name="Morris R."/>
            <person name="Ostergaard L."/>
            <person name="Wang B."/>
            <person name="Wells R."/>
        </authorList>
    </citation>
    <scope>NUCLEOTIDE SEQUENCE [LARGE SCALE GENOMIC DNA]</scope>
    <source>
        <strain evidence="2">R-o-18</strain>
        <tissue evidence="2">Leaf</tissue>
    </source>
</reference>
<evidence type="ECO:0000256" key="1">
    <source>
        <dbReference type="SAM" id="Phobius"/>
    </source>
</evidence>
<keyword evidence="1" id="KW-0812">Transmembrane</keyword>
<evidence type="ECO:0000313" key="3">
    <source>
        <dbReference type="Proteomes" id="UP000823674"/>
    </source>
</evidence>
<keyword evidence="1" id="KW-1133">Transmembrane helix</keyword>
<protein>
    <submittedName>
        <fullName evidence="2">Uncharacterized protein</fullName>
    </submittedName>
</protein>
<comment type="caution">
    <text evidence="2">The sequence shown here is derived from an EMBL/GenBank/DDBJ whole genome shotgun (WGS) entry which is preliminary data.</text>
</comment>
<proteinExistence type="predicted"/>
<dbReference type="PANTHER" id="PTHR47927:SF2">
    <property type="entry name" value="PHOSPHOGLYCERATE MUTASE FAMILY PROTEIN"/>
    <property type="match status" value="1"/>
</dbReference>
<name>A0ABQ7LZD2_BRACM</name>
<dbReference type="PANTHER" id="PTHR47927">
    <property type="entry name" value="PUTATIVE-RELATED"/>
    <property type="match status" value="1"/>
</dbReference>
<feature type="non-terminal residue" evidence="2">
    <location>
        <position position="1"/>
    </location>
</feature>
<keyword evidence="3" id="KW-1185">Reference proteome</keyword>
<dbReference type="EMBL" id="JADBGQ010000006">
    <property type="protein sequence ID" value="KAG5391923.1"/>
    <property type="molecule type" value="Genomic_DNA"/>
</dbReference>
<keyword evidence="1" id="KW-0472">Membrane</keyword>
<accession>A0ABQ7LZD2</accession>
<feature type="transmembrane region" description="Helical" evidence="1">
    <location>
        <begin position="260"/>
        <end position="277"/>
    </location>
</feature>
<gene>
    <name evidence="2" type="primary">A06p010110.1_BraROA</name>
    <name evidence="2" type="ORF">IGI04_021886</name>
</gene>
<organism evidence="2 3">
    <name type="scientific">Brassica rapa subsp. trilocularis</name>
    <dbReference type="NCBI Taxonomy" id="1813537"/>
    <lineage>
        <taxon>Eukaryota</taxon>
        <taxon>Viridiplantae</taxon>
        <taxon>Streptophyta</taxon>
        <taxon>Embryophyta</taxon>
        <taxon>Tracheophyta</taxon>
        <taxon>Spermatophyta</taxon>
        <taxon>Magnoliopsida</taxon>
        <taxon>eudicotyledons</taxon>
        <taxon>Gunneridae</taxon>
        <taxon>Pentapetalae</taxon>
        <taxon>rosids</taxon>
        <taxon>malvids</taxon>
        <taxon>Brassicales</taxon>
        <taxon>Brassicaceae</taxon>
        <taxon>Brassiceae</taxon>
        <taxon>Brassica</taxon>
    </lineage>
</organism>